<feature type="chain" id="PRO_5012018620" evidence="5">
    <location>
        <begin position="19"/>
        <end position="184"/>
    </location>
</feature>
<evidence type="ECO:0000256" key="5">
    <source>
        <dbReference type="SAM" id="SignalP"/>
    </source>
</evidence>
<evidence type="ECO:0000256" key="4">
    <source>
        <dbReference type="ARBA" id="ARBA00034121"/>
    </source>
</evidence>
<evidence type="ECO:0000313" key="6">
    <source>
        <dbReference type="EMBL" id="BBA30631.1"/>
    </source>
</evidence>
<proteinExistence type="evidence at transcript level"/>
<dbReference type="Gene3D" id="2.40.128.20">
    <property type="match status" value="1"/>
</dbReference>
<keyword evidence="2" id="KW-0964">Secreted</keyword>
<dbReference type="GO" id="GO:0005576">
    <property type="term" value="C:extracellular region"/>
    <property type="evidence" value="ECO:0007669"/>
    <property type="project" value="UniProtKB-SubCell"/>
</dbReference>
<reference evidence="6" key="1">
    <citation type="journal article" date="2017" name="Acta Trop.">
        <title>Salivary gland transcripts of the kissing bug, Panstrongylus chinai, a vector of Chagas disease.</title>
        <authorList>
            <person name="Kato H."/>
            <person name="Jochim R.C."/>
            <person name="Gomez E.A."/>
            <person name="Tsunekawa S."/>
            <person name="Valenzuela J.G."/>
            <person name="Hashiguchi Y."/>
        </authorList>
    </citation>
    <scope>NUCLEOTIDE SEQUENCE</scope>
    <source>
        <tissue evidence="6">Salivary gland</tissue>
    </source>
</reference>
<dbReference type="Pfam" id="PF03973">
    <property type="entry name" value="Triabin"/>
    <property type="match status" value="1"/>
</dbReference>
<dbReference type="EMBL" id="AB999677">
    <property type="protein sequence ID" value="BBA30631.1"/>
    <property type="molecule type" value="mRNA"/>
</dbReference>
<comment type="similarity">
    <text evidence="4">Belongs to the calycin superfamily. Triabin family.</text>
</comment>
<dbReference type="InterPro" id="IPR012674">
    <property type="entry name" value="Calycin"/>
</dbReference>
<accession>A0A286T340</accession>
<evidence type="ECO:0000256" key="1">
    <source>
        <dbReference type="ARBA" id="ARBA00004613"/>
    </source>
</evidence>
<sequence length="184" mass="21210">MKMIIPVTFLGILMHAFAEECQLRPPMENFDSSRYFKARHFYVTHSKFEPRENVCGEFNFVKVEPNKIETLVTENYNIGGKEHNVTYNCIDTTTNENPGRVSTENDITGRSDTTKFILQTSLIATDYENYVFFHTCFSDGKEEYLVLQASKDRIDDGKDVAEGMGLSLDSWFSRKNVNCENIQK</sequence>
<comment type="subcellular location">
    <subcellularLocation>
        <location evidence="1">Secreted</location>
    </subcellularLocation>
</comment>
<evidence type="ECO:0000256" key="3">
    <source>
        <dbReference type="ARBA" id="ARBA00022729"/>
    </source>
</evidence>
<dbReference type="AlphaFoldDB" id="A0A286T340"/>
<protein>
    <submittedName>
        <fullName evidence="6">Pc21, similar to pallidipin</fullName>
    </submittedName>
</protein>
<evidence type="ECO:0000256" key="2">
    <source>
        <dbReference type="ARBA" id="ARBA00022525"/>
    </source>
</evidence>
<dbReference type="GO" id="GO:0030682">
    <property type="term" value="P:symbiont-mediated perturbation of host defenses"/>
    <property type="evidence" value="ECO:0007669"/>
    <property type="project" value="InterPro"/>
</dbReference>
<feature type="signal peptide" evidence="5">
    <location>
        <begin position="1"/>
        <end position="18"/>
    </location>
</feature>
<dbReference type="SUPFAM" id="SSF50814">
    <property type="entry name" value="Lipocalins"/>
    <property type="match status" value="1"/>
</dbReference>
<keyword evidence="3 5" id="KW-0732">Signal</keyword>
<dbReference type="InterPro" id="IPR005657">
    <property type="entry name" value="Triabi/Procalin"/>
</dbReference>
<name>A0A286T340_9HEMI</name>
<organism evidence="6">
    <name type="scientific">Panstrongylus chinai</name>
    <dbReference type="NCBI Taxonomy" id="156444"/>
    <lineage>
        <taxon>Eukaryota</taxon>
        <taxon>Metazoa</taxon>
        <taxon>Ecdysozoa</taxon>
        <taxon>Arthropoda</taxon>
        <taxon>Hexapoda</taxon>
        <taxon>Insecta</taxon>
        <taxon>Pterygota</taxon>
        <taxon>Neoptera</taxon>
        <taxon>Paraneoptera</taxon>
        <taxon>Hemiptera</taxon>
        <taxon>Heteroptera</taxon>
        <taxon>Panheteroptera</taxon>
        <taxon>Cimicomorpha</taxon>
        <taxon>Reduviidae</taxon>
        <taxon>Triatominae</taxon>
        <taxon>Panstrongylus</taxon>
    </lineage>
</organism>